<organism evidence="1 2">
    <name type="scientific">Candidatus Faecousia excrementigallinarum</name>
    <dbReference type="NCBI Taxonomy" id="2840806"/>
    <lineage>
        <taxon>Bacteria</taxon>
        <taxon>Bacillati</taxon>
        <taxon>Bacillota</taxon>
        <taxon>Clostridia</taxon>
        <taxon>Eubacteriales</taxon>
        <taxon>Oscillospiraceae</taxon>
        <taxon>Faecousia</taxon>
    </lineage>
</organism>
<gene>
    <name evidence="1" type="ORF">IAB74_01390</name>
</gene>
<dbReference type="AlphaFoldDB" id="A0A9D0Z192"/>
<reference evidence="1" key="1">
    <citation type="submission" date="2020-10" db="EMBL/GenBank/DDBJ databases">
        <authorList>
            <person name="Gilroy R."/>
        </authorList>
    </citation>
    <scope>NUCLEOTIDE SEQUENCE</scope>
    <source>
        <strain evidence="1">13361</strain>
    </source>
</reference>
<dbReference type="Proteomes" id="UP000886796">
    <property type="component" value="Unassembled WGS sequence"/>
</dbReference>
<evidence type="ECO:0000313" key="2">
    <source>
        <dbReference type="Proteomes" id="UP000886796"/>
    </source>
</evidence>
<proteinExistence type="predicted"/>
<comment type="caution">
    <text evidence="1">The sequence shown here is derived from an EMBL/GenBank/DDBJ whole genome shotgun (WGS) entry which is preliminary data.</text>
</comment>
<evidence type="ECO:0008006" key="3">
    <source>
        <dbReference type="Google" id="ProtNLM"/>
    </source>
</evidence>
<evidence type="ECO:0000313" key="1">
    <source>
        <dbReference type="EMBL" id="HIQ67148.1"/>
    </source>
</evidence>
<dbReference type="PROSITE" id="PS51257">
    <property type="entry name" value="PROKAR_LIPOPROTEIN"/>
    <property type="match status" value="1"/>
</dbReference>
<name>A0A9D0Z192_9FIRM</name>
<accession>A0A9D0Z192</accession>
<sequence>MKKRWEILLVLLVAAVLLTGCKAKAPQEAQEACESFFAAFTSQDEAALAAVLEGGELSMPASQMQQRMEEKLAFSIKESKKDGDTVTISAVITAVDLEQVLLSLPESVNSQETAREALLAALQKEDVPRKDFSVEVLLVQQDGKWVVRMTRDLADALLGGYYSILDKLAEEVGA</sequence>
<protein>
    <recommendedName>
        <fullName evidence="3">DUF4878 domain-containing protein</fullName>
    </recommendedName>
</protein>
<reference evidence="1" key="2">
    <citation type="journal article" date="2021" name="PeerJ">
        <title>Extensive microbial diversity within the chicken gut microbiome revealed by metagenomics and culture.</title>
        <authorList>
            <person name="Gilroy R."/>
            <person name="Ravi A."/>
            <person name="Getino M."/>
            <person name="Pursley I."/>
            <person name="Horton D.L."/>
            <person name="Alikhan N.F."/>
            <person name="Baker D."/>
            <person name="Gharbi K."/>
            <person name="Hall N."/>
            <person name="Watson M."/>
            <person name="Adriaenssens E.M."/>
            <person name="Foster-Nyarko E."/>
            <person name="Jarju S."/>
            <person name="Secka A."/>
            <person name="Antonio M."/>
            <person name="Oren A."/>
            <person name="Chaudhuri R.R."/>
            <person name="La Ragione R."/>
            <person name="Hildebrand F."/>
            <person name="Pallen M.J."/>
        </authorList>
    </citation>
    <scope>NUCLEOTIDE SEQUENCE</scope>
    <source>
        <strain evidence="1">13361</strain>
    </source>
</reference>
<dbReference type="EMBL" id="DVFK01000019">
    <property type="protein sequence ID" value="HIQ67148.1"/>
    <property type="molecule type" value="Genomic_DNA"/>
</dbReference>